<evidence type="ECO:0000313" key="2">
    <source>
        <dbReference type="Proteomes" id="UP001345963"/>
    </source>
</evidence>
<protein>
    <submittedName>
        <fullName evidence="1">Uncharacterized protein</fullName>
    </submittedName>
</protein>
<comment type="caution">
    <text evidence="1">The sequence shown here is derived from an EMBL/GenBank/DDBJ whole genome shotgun (WGS) entry which is preliminary data.</text>
</comment>
<dbReference type="Proteomes" id="UP001345963">
    <property type="component" value="Unassembled WGS sequence"/>
</dbReference>
<proteinExistence type="predicted"/>
<organism evidence="1 2">
    <name type="scientific">Ataeniobius toweri</name>
    <dbReference type="NCBI Taxonomy" id="208326"/>
    <lineage>
        <taxon>Eukaryota</taxon>
        <taxon>Metazoa</taxon>
        <taxon>Chordata</taxon>
        <taxon>Craniata</taxon>
        <taxon>Vertebrata</taxon>
        <taxon>Euteleostomi</taxon>
        <taxon>Actinopterygii</taxon>
        <taxon>Neopterygii</taxon>
        <taxon>Teleostei</taxon>
        <taxon>Neoteleostei</taxon>
        <taxon>Acanthomorphata</taxon>
        <taxon>Ovalentaria</taxon>
        <taxon>Atherinomorphae</taxon>
        <taxon>Cyprinodontiformes</taxon>
        <taxon>Goodeidae</taxon>
        <taxon>Ataeniobius</taxon>
    </lineage>
</organism>
<gene>
    <name evidence="1" type="ORF">ATANTOWER_023508</name>
</gene>
<sequence>MEENSSSWTQTSVGFHLRRVSAGSLIGYESPDLLVSNRIPAFKLFQEWPCGGKGNSPASFCRSRYAPPLCRPMRHAGNGGENFASSAFYSSDDISFDVHRCGES</sequence>
<keyword evidence="2" id="KW-1185">Reference proteome</keyword>
<accession>A0ABU7AIJ4</accession>
<reference evidence="1 2" key="1">
    <citation type="submission" date="2021-07" db="EMBL/GenBank/DDBJ databases">
        <authorList>
            <person name="Palmer J.M."/>
        </authorList>
    </citation>
    <scope>NUCLEOTIDE SEQUENCE [LARGE SCALE GENOMIC DNA]</scope>
    <source>
        <strain evidence="1 2">AT_MEX2019</strain>
        <tissue evidence="1">Muscle</tissue>
    </source>
</reference>
<evidence type="ECO:0000313" key="1">
    <source>
        <dbReference type="EMBL" id="MED6237843.1"/>
    </source>
</evidence>
<dbReference type="EMBL" id="JAHUTI010019722">
    <property type="protein sequence ID" value="MED6237843.1"/>
    <property type="molecule type" value="Genomic_DNA"/>
</dbReference>
<name>A0ABU7AIJ4_9TELE</name>